<keyword evidence="4" id="KW-1185">Reference proteome</keyword>
<dbReference type="EMBL" id="SNYM01000020">
    <property type="protein sequence ID" value="TDQ45454.1"/>
    <property type="molecule type" value="Genomic_DNA"/>
</dbReference>
<feature type="domain" description="AB hydrolase-1" evidence="2">
    <location>
        <begin position="48"/>
        <end position="288"/>
    </location>
</feature>
<dbReference type="SUPFAM" id="SSF53474">
    <property type="entry name" value="alpha/beta-Hydrolases"/>
    <property type="match status" value="1"/>
</dbReference>
<evidence type="ECO:0000256" key="1">
    <source>
        <dbReference type="SAM" id="SignalP"/>
    </source>
</evidence>
<dbReference type="InterPro" id="IPR029058">
    <property type="entry name" value="AB_hydrolase_fold"/>
</dbReference>
<evidence type="ECO:0000313" key="3">
    <source>
        <dbReference type="EMBL" id="TDQ45454.1"/>
    </source>
</evidence>
<protein>
    <submittedName>
        <fullName evidence="3">Pimeloyl-ACP methyl ester carboxylesterase</fullName>
    </submittedName>
</protein>
<comment type="caution">
    <text evidence="3">The sequence shown here is derived from an EMBL/GenBank/DDBJ whole genome shotgun (WGS) entry which is preliminary data.</text>
</comment>
<dbReference type="PANTHER" id="PTHR43798">
    <property type="entry name" value="MONOACYLGLYCEROL LIPASE"/>
    <property type="match status" value="1"/>
</dbReference>
<gene>
    <name evidence="3" type="ORF">EV696_12031</name>
</gene>
<reference evidence="3 4" key="1">
    <citation type="submission" date="2019-03" db="EMBL/GenBank/DDBJ databases">
        <title>Genomic Encyclopedia of Type Strains, Phase IV (KMG-IV): sequencing the most valuable type-strain genomes for metagenomic binning, comparative biology and taxonomic classification.</title>
        <authorList>
            <person name="Goeker M."/>
        </authorList>
    </citation>
    <scope>NUCLEOTIDE SEQUENCE [LARGE SCALE GENOMIC DNA]</scope>
    <source>
        <strain evidence="3 4">DSM 103792</strain>
    </source>
</reference>
<accession>A0A4R6UQB9</accession>
<dbReference type="AlphaFoldDB" id="A0A4R6UQB9"/>
<feature type="signal peptide" evidence="1">
    <location>
        <begin position="1"/>
        <end position="25"/>
    </location>
</feature>
<dbReference type="Gene3D" id="3.40.50.1820">
    <property type="entry name" value="alpha/beta hydrolase"/>
    <property type="match status" value="1"/>
</dbReference>
<organism evidence="3 4">
    <name type="scientific">Permianibacter aggregans</name>
    <dbReference type="NCBI Taxonomy" id="1510150"/>
    <lineage>
        <taxon>Bacteria</taxon>
        <taxon>Pseudomonadati</taxon>
        <taxon>Pseudomonadota</taxon>
        <taxon>Gammaproteobacteria</taxon>
        <taxon>Pseudomonadales</taxon>
        <taxon>Pseudomonadaceae</taxon>
        <taxon>Permianibacter</taxon>
    </lineage>
</organism>
<dbReference type="Pfam" id="PF00561">
    <property type="entry name" value="Abhydrolase_1"/>
    <property type="match status" value="1"/>
</dbReference>
<sequence>MKRQHSTRLFAGLLAVALSIGSALAKTPVTSTEFEGISVRVEGQGPDLVFIPGLNSGAGTFTETCAAFKAEYRCHLLHLPGFAGNAPIADVQNGFLPEMRERVSRYIESQKLHKPVLVGHSLGGVLSMMIALDKPELAKALVIVDSLPFYAAIQNPVATAESMKPVAEQMRAGMMQQSEEDYRSNSKRFLQGMSNQPERMQTLIEWGNGSDRATTTQAMMELMTTDLRLPIAQIKTPTMVLGAWAAYKPYGSTKESTRAIYAAQYQQLPNVDIRMSDTAYHFISWDDPQWLQTQIRDFLSQH</sequence>
<dbReference type="InterPro" id="IPR000073">
    <property type="entry name" value="AB_hydrolase_1"/>
</dbReference>
<dbReference type="InterPro" id="IPR050266">
    <property type="entry name" value="AB_hydrolase_sf"/>
</dbReference>
<evidence type="ECO:0000259" key="2">
    <source>
        <dbReference type="Pfam" id="PF00561"/>
    </source>
</evidence>
<proteinExistence type="predicted"/>
<name>A0A4R6UQB9_9GAMM</name>
<dbReference type="Proteomes" id="UP000295375">
    <property type="component" value="Unassembled WGS sequence"/>
</dbReference>
<feature type="chain" id="PRO_5020400586" evidence="1">
    <location>
        <begin position="26"/>
        <end position="302"/>
    </location>
</feature>
<dbReference type="RefSeq" id="WP_133592745.1">
    <property type="nucleotide sequence ID" value="NZ_CP037953.1"/>
</dbReference>
<evidence type="ECO:0000313" key="4">
    <source>
        <dbReference type="Proteomes" id="UP000295375"/>
    </source>
</evidence>
<keyword evidence="1" id="KW-0732">Signal</keyword>
<dbReference type="OrthoDB" id="5380819at2"/>